<feature type="chain" id="PRO_5034602134" description="Lipid/polyisoprenoid-binding YceI-like domain-containing protein" evidence="1">
    <location>
        <begin position="21"/>
        <end position="213"/>
    </location>
</feature>
<evidence type="ECO:0000313" key="3">
    <source>
        <dbReference type="Proteomes" id="UP000676194"/>
    </source>
</evidence>
<proteinExistence type="predicted"/>
<keyword evidence="1" id="KW-0732">Signal</keyword>
<accession>A0A8E6EUQ0</accession>
<reference evidence="2" key="1">
    <citation type="submission" date="2021-05" db="EMBL/GenBank/DDBJ databases">
        <title>Complete genome sequence of the cellulolytic planctomycete Telmatocola sphagniphila SP2T and characterization of the first cellulase from planctomycetes.</title>
        <authorList>
            <person name="Rakitin A.L."/>
            <person name="Beletsky A.V."/>
            <person name="Naumoff D.G."/>
            <person name="Kulichevskaya I.S."/>
            <person name="Mardanov A.V."/>
            <person name="Ravin N.V."/>
            <person name="Dedysh S.N."/>
        </authorList>
    </citation>
    <scope>NUCLEOTIDE SEQUENCE</scope>
    <source>
        <strain evidence="2">SP2T</strain>
    </source>
</reference>
<keyword evidence="3" id="KW-1185">Reference proteome</keyword>
<dbReference type="EMBL" id="CP074694">
    <property type="protein sequence ID" value="QVL31567.1"/>
    <property type="molecule type" value="Genomic_DNA"/>
</dbReference>
<evidence type="ECO:0000256" key="1">
    <source>
        <dbReference type="SAM" id="SignalP"/>
    </source>
</evidence>
<dbReference type="Gene3D" id="2.40.360.20">
    <property type="match status" value="1"/>
</dbReference>
<feature type="signal peptide" evidence="1">
    <location>
        <begin position="1"/>
        <end position="20"/>
    </location>
</feature>
<dbReference type="RefSeq" id="WP_213495584.1">
    <property type="nucleotide sequence ID" value="NZ_CP074694.1"/>
</dbReference>
<dbReference type="AlphaFoldDB" id="A0A8E6EUQ0"/>
<organism evidence="2 3">
    <name type="scientific">Telmatocola sphagniphila</name>
    <dbReference type="NCBI Taxonomy" id="1123043"/>
    <lineage>
        <taxon>Bacteria</taxon>
        <taxon>Pseudomonadati</taxon>
        <taxon>Planctomycetota</taxon>
        <taxon>Planctomycetia</taxon>
        <taxon>Gemmatales</taxon>
        <taxon>Gemmataceae</taxon>
    </lineage>
</organism>
<dbReference type="Proteomes" id="UP000676194">
    <property type="component" value="Chromosome"/>
</dbReference>
<protein>
    <recommendedName>
        <fullName evidence="4">Lipid/polyisoprenoid-binding YceI-like domain-containing protein</fullName>
    </recommendedName>
</protein>
<sequence length="213" mass="23426">MMLRLATLIALFGLMSTLAAQDVVKPTSKVEQSLYPTSIGTKWTYTIVGQNKQMDVTVARTEKVGTTDCVVLEASVEVESVRQVVATEHMALEKGIYQRLKLGNGEVNPPLIFLKNDAKKEDTWKAEFEVKMVMDGKPVTAKAKTQFTVSEEKVKVPAGEYDTTVIRGKTEEDGKVTDSAVWYAKGVGPVKQEFDFGGGNKFTLELKAVSVKK</sequence>
<evidence type="ECO:0008006" key="4">
    <source>
        <dbReference type="Google" id="ProtNLM"/>
    </source>
</evidence>
<gene>
    <name evidence="2" type="ORF">KIH39_22400</name>
</gene>
<name>A0A8E6EUQ0_9BACT</name>
<dbReference type="KEGG" id="tsph:KIH39_22400"/>
<evidence type="ECO:0000313" key="2">
    <source>
        <dbReference type="EMBL" id="QVL31567.1"/>
    </source>
</evidence>